<dbReference type="Gene3D" id="3.30.200.20">
    <property type="entry name" value="Phosphorylase Kinase, domain 1"/>
    <property type="match status" value="1"/>
</dbReference>
<evidence type="ECO:0000313" key="8">
    <source>
        <dbReference type="EMBL" id="KAK7509352.1"/>
    </source>
</evidence>
<dbReference type="PANTHER" id="PTHR45646">
    <property type="entry name" value="SERINE/THREONINE-PROTEIN KINASE DOA-RELATED"/>
    <property type="match status" value="1"/>
</dbReference>
<proteinExistence type="predicted"/>
<dbReference type="InterPro" id="IPR017441">
    <property type="entry name" value="Protein_kinase_ATP_BS"/>
</dbReference>
<organism evidence="8 9">
    <name type="scientific">Phyllosticta citriasiana</name>
    <dbReference type="NCBI Taxonomy" id="595635"/>
    <lineage>
        <taxon>Eukaryota</taxon>
        <taxon>Fungi</taxon>
        <taxon>Dikarya</taxon>
        <taxon>Ascomycota</taxon>
        <taxon>Pezizomycotina</taxon>
        <taxon>Dothideomycetes</taxon>
        <taxon>Dothideomycetes incertae sedis</taxon>
        <taxon>Botryosphaeriales</taxon>
        <taxon>Phyllostictaceae</taxon>
        <taxon>Phyllosticta</taxon>
    </lineage>
</organism>
<dbReference type="EMBL" id="JBBPHU010000018">
    <property type="protein sequence ID" value="KAK7509352.1"/>
    <property type="molecule type" value="Genomic_DNA"/>
</dbReference>
<keyword evidence="5 6" id="KW-0067">ATP-binding</keyword>
<accession>A0ABR1KA33</accession>
<dbReference type="PROSITE" id="PS50011">
    <property type="entry name" value="PROTEIN_KINASE_DOM"/>
    <property type="match status" value="1"/>
</dbReference>
<evidence type="ECO:0000256" key="2">
    <source>
        <dbReference type="ARBA" id="ARBA00022679"/>
    </source>
</evidence>
<dbReference type="InterPro" id="IPR000719">
    <property type="entry name" value="Prot_kinase_dom"/>
</dbReference>
<keyword evidence="9" id="KW-1185">Reference proteome</keyword>
<keyword evidence="2" id="KW-0808">Transferase</keyword>
<comment type="caution">
    <text evidence="8">The sequence shown here is derived from an EMBL/GenBank/DDBJ whole genome shotgun (WGS) entry which is preliminary data.</text>
</comment>
<evidence type="ECO:0000256" key="1">
    <source>
        <dbReference type="ARBA" id="ARBA00022527"/>
    </source>
</evidence>
<name>A0ABR1KA33_9PEZI</name>
<evidence type="ECO:0000259" key="7">
    <source>
        <dbReference type="PROSITE" id="PS50011"/>
    </source>
</evidence>
<keyword evidence="1" id="KW-0723">Serine/threonine-protein kinase</keyword>
<evidence type="ECO:0000256" key="3">
    <source>
        <dbReference type="ARBA" id="ARBA00022741"/>
    </source>
</evidence>
<evidence type="ECO:0000313" key="9">
    <source>
        <dbReference type="Proteomes" id="UP001363622"/>
    </source>
</evidence>
<keyword evidence="4" id="KW-0418">Kinase</keyword>
<evidence type="ECO:0000256" key="6">
    <source>
        <dbReference type="PROSITE-ProRule" id="PRU10141"/>
    </source>
</evidence>
<dbReference type="Gene3D" id="1.10.510.10">
    <property type="entry name" value="Transferase(Phosphotransferase) domain 1"/>
    <property type="match status" value="1"/>
</dbReference>
<dbReference type="SMART" id="SM00220">
    <property type="entry name" value="S_TKc"/>
    <property type="match status" value="1"/>
</dbReference>
<evidence type="ECO:0000256" key="4">
    <source>
        <dbReference type="ARBA" id="ARBA00022777"/>
    </source>
</evidence>
<dbReference type="InterPro" id="IPR051175">
    <property type="entry name" value="CLK_kinases"/>
</dbReference>
<feature type="domain" description="Protein kinase" evidence="7">
    <location>
        <begin position="25"/>
        <end position="328"/>
    </location>
</feature>
<feature type="binding site" evidence="6">
    <location>
        <position position="54"/>
    </location>
    <ligand>
        <name>ATP</name>
        <dbReference type="ChEBI" id="CHEBI:30616"/>
    </ligand>
</feature>
<dbReference type="InterPro" id="IPR011009">
    <property type="entry name" value="Kinase-like_dom_sf"/>
</dbReference>
<dbReference type="Proteomes" id="UP001363622">
    <property type="component" value="Unassembled WGS sequence"/>
</dbReference>
<reference evidence="8 9" key="1">
    <citation type="submission" date="2024-04" db="EMBL/GenBank/DDBJ databases">
        <title>Phyllosticta paracitricarpa is synonymous to the EU quarantine fungus P. citricarpa based on phylogenomic analyses.</title>
        <authorList>
            <consortium name="Lawrence Berkeley National Laboratory"/>
            <person name="Van Ingen-Buijs V.A."/>
            <person name="Van Westerhoven A.C."/>
            <person name="Haridas S."/>
            <person name="Skiadas P."/>
            <person name="Martin F."/>
            <person name="Groenewald J.Z."/>
            <person name="Crous P.W."/>
            <person name="Seidl M.F."/>
        </authorList>
    </citation>
    <scope>NUCLEOTIDE SEQUENCE [LARGE SCALE GENOMIC DNA]</scope>
    <source>
        <strain evidence="8 9">CBS 123371</strain>
    </source>
</reference>
<gene>
    <name evidence="8" type="ORF">IWZ03DRAFT_402390</name>
</gene>
<dbReference type="PROSITE" id="PS00107">
    <property type="entry name" value="PROTEIN_KINASE_ATP"/>
    <property type="match status" value="1"/>
</dbReference>
<evidence type="ECO:0000256" key="5">
    <source>
        <dbReference type="ARBA" id="ARBA00022840"/>
    </source>
</evidence>
<keyword evidence="3 6" id="KW-0547">Nucleotide-binding</keyword>
<dbReference type="PANTHER" id="PTHR45646:SF2">
    <property type="entry name" value="PROTEIN KINASE DOMAIN-CONTAINING PROTEIN"/>
    <property type="match status" value="1"/>
</dbReference>
<sequence>MNSIIAGRFGHSPVHLGDKFQDGRYTVPRKLGWGEFSTVWAARDNPERKYVALKISPVVKREGMRKRMENEKRFIRFNGTMKSKPDEFDCNPASLTGSDQLAATYDHFVLEGPSGQTGSSCIDKRKKEDGTLPRELVRRNAKDSLLDLRTLHGLGLAHGDLRISNLAFAPPPMDHLKEEEICQKPGEHVIKKEWATNSSKMCVPKYMVQLCEFSEERSSQWLNVKISDFGENVNTGKRGEIVIPTAYRASEVVCKAPYDHRIDLWNMSAMQSGRPLQERLEEISSANGKMLGLSREEMANVGEIIGKMLRIDTSGRASAAEILEDPWFRDAQC</sequence>
<dbReference type="SUPFAM" id="SSF56112">
    <property type="entry name" value="Protein kinase-like (PK-like)"/>
    <property type="match status" value="1"/>
</dbReference>
<protein>
    <submittedName>
        <fullName evidence="8">Kinase-like domain-containing protein</fullName>
    </submittedName>
</protein>